<keyword evidence="1" id="KW-1133">Transmembrane helix</keyword>
<comment type="caution">
    <text evidence="2">The sequence shown here is derived from an EMBL/GenBank/DDBJ whole genome shotgun (WGS) entry which is preliminary data.</text>
</comment>
<reference evidence="2" key="1">
    <citation type="submission" date="2019-05" db="EMBL/GenBank/DDBJ databases">
        <title>Isolation, diversity and antifungal activity of Actinobacteria from wheat.</title>
        <authorList>
            <person name="Yu B."/>
        </authorList>
    </citation>
    <scope>NUCLEOTIDE SEQUENCE [LARGE SCALE GENOMIC DNA]</scope>
    <source>
        <strain evidence="2">NEAU-HEGS1-5</strain>
    </source>
</reference>
<sequence>MRRLIITLLWLLLAVGVVAGAVALLLGEDVEPAVALVSAAVSAVALLVSLRTSSPARESAAERAEKLRVKVRAQVTRESARRGIWEAQPMVIRWRATGLRTTGGLAAELPAAGDSGELITGFTRHRMPKRLVVTGEPGSGKTSFALLLTLAMTEPAAVAPVPVTLPLSSWLPEETLHAWINRRLLLDYGFLDDSRNGSRGGPSPMVIELFELGLLLPIFDGLDELAEERRAPVLATLNSDTWSRSFVLTSRTEQFTPDLARLLDGALVTTLQPLDAQAAALYLIDRDGSEALAPLLDELTTRPHGEVAAALSTPLMLFLTLTQYRNNRPLPAELLRDGARLRIERHLVSAFIPAVLTGPGADPSTWRPAVAQTTLRFLSQYLHDSGSGDLAWWEMHRAVRTRAFFPIVRVTGGGLGCAILGAILFGLFGLLQVGLALGFAVGSAAGLVLTLIGPDAPRQSAPSIRAKKNPWRSLYRSIGFGLVGAAMGGIDSALLFDGKSYVVAHALIYGLTFGVARSLHEEAIPKEAGTPEGFLSNDRKATAYSWGLGALAGALVGGIDGVFLGTRLSQSLKEALQTHQAWGLGLPTWQQAILGAFVSALAAGGGLGLMSQASSASARFATARLWFALRGRAPLRLMPFLEYAYDLGILRRSGPYYQFRHQMISDHLLATAPEPARAFKNSPA</sequence>
<proteinExistence type="predicted"/>
<dbReference type="Proteomes" id="UP000309033">
    <property type="component" value="Unassembled WGS sequence"/>
</dbReference>
<evidence type="ECO:0000313" key="3">
    <source>
        <dbReference type="Proteomes" id="UP000309033"/>
    </source>
</evidence>
<feature type="transmembrane region" description="Helical" evidence="1">
    <location>
        <begin position="433"/>
        <end position="453"/>
    </location>
</feature>
<dbReference type="EMBL" id="VANP01000011">
    <property type="protein sequence ID" value="TLP55265.1"/>
    <property type="molecule type" value="Genomic_DNA"/>
</dbReference>
<gene>
    <name evidence="2" type="ORF">FED44_26505</name>
</gene>
<name>A0A5R8YQ63_9ACTN</name>
<feature type="transmembrane region" description="Helical" evidence="1">
    <location>
        <begin position="474"/>
        <end position="496"/>
    </location>
</feature>
<dbReference type="OrthoDB" id="419058at2"/>
<feature type="transmembrane region" description="Helical" evidence="1">
    <location>
        <begin position="541"/>
        <end position="564"/>
    </location>
</feature>
<accession>A0A5R8YQ63</accession>
<dbReference type="InterPro" id="IPR027417">
    <property type="entry name" value="P-loop_NTPase"/>
</dbReference>
<feature type="transmembrane region" description="Helical" evidence="1">
    <location>
        <begin position="33"/>
        <end position="50"/>
    </location>
</feature>
<evidence type="ECO:0008006" key="4">
    <source>
        <dbReference type="Google" id="ProtNLM"/>
    </source>
</evidence>
<protein>
    <recommendedName>
        <fullName evidence="4">NACHT domain-containing protein</fullName>
    </recommendedName>
</protein>
<evidence type="ECO:0000256" key="1">
    <source>
        <dbReference type="SAM" id="Phobius"/>
    </source>
</evidence>
<feature type="transmembrane region" description="Helical" evidence="1">
    <location>
        <begin position="502"/>
        <end position="520"/>
    </location>
</feature>
<evidence type="ECO:0000313" key="2">
    <source>
        <dbReference type="EMBL" id="TLP55265.1"/>
    </source>
</evidence>
<keyword evidence="1" id="KW-0472">Membrane</keyword>
<dbReference type="SUPFAM" id="SSF52540">
    <property type="entry name" value="P-loop containing nucleoside triphosphate hydrolases"/>
    <property type="match status" value="1"/>
</dbReference>
<dbReference type="AlphaFoldDB" id="A0A5R8YQ63"/>
<feature type="transmembrane region" description="Helical" evidence="1">
    <location>
        <begin position="403"/>
        <end position="427"/>
    </location>
</feature>
<dbReference type="Gene3D" id="3.40.50.300">
    <property type="entry name" value="P-loop containing nucleotide triphosphate hydrolases"/>
    <property type="match status" value="1"/>
</dbReference>
<feature type="transmembrane region" description="Helical" evidence="1">
    <location>
        <begin position="592"/>
        <end position="610"/>
    </location>
</feature>
<keyword evidence="1" id="KW-0812">Transmembrane</keyword>
<keyword evidence="3" id="KW-1185">Reference proteome</keyword>
<organism evidence="2 3">
    <name type="scientific">Microbispora triticiradicis</name>
    <dbReference type="NCBI Taxonomy" id="2200763"/>
    <lineage>
        <taxon>Bacteria</taxon>
        <taxon>Bacillati</taxon>
        <taxon>Actinomycetota</taxon>
        <taxon>Actinomycetes</taxon>
        <taxon>Streptosporangiales</taxon>
        <taxon>Streptosporangiaceae</taxon>
        <taxon>Microbispora</taxon>
    </lineage>
</organism>